<gene>
    <name evidence="1" type="ORF">SAMN05661099_1041</name>
</gene>
<dbReference type="EMBL" id="FUYR01000001">
    <property type="protein sequence ID" value="SKB38622.1"/>
    <property type="molecule type" value="Genomic_DNA"/>
</dbReference>
<reference evidence="2" key="1">
    <citation type="submission" date="2017-02" db="EMBL/GenBank/DDBJ databases">
        <authorList>
            <person name="Varghese N."/>
            <person name="Submissions S."/>
        </authorList>
    </citation>
    <scope>NUCLEOTIDE SEQUENCE [LARGE SCALE GENOMIC DNA]</scope>
    <source>
        <strain evidence="2">DSM 22385</strain>
    </source>
</reference>
<evidence type="ECO:0008006" key="3">
    <source>
        <dbReference type="Google" id="ProtNLM"/>
    </source>
</evidence>
<keyword evidence="2" id="KW-1185">Reference proteome</keyword>
<evidence type="ECO:0000313" key="2">
    <source>
        <dbReference type="Proteomes" id="UP000189981"/>
    </source>
</evidence>
<dbReference type="InterPro" id="IPR021272">
    <property type="entry name" value="DUF2851"/>
</dbReference>
<dbReference type="Proteomes" id="UP000189981">
    <property type="component" value="Unassembled WGS sequence"/>
</dbReference>
<accession>A0A1T5AUC3</accession>
<protein>
    <recommendedName>
        <fullName evidence="3">DUF2851 domain-containing protein</fullName>
    </recommendedName>
</protein>
<dbReference type="RefSeq" id="WP_079701559.1">
    <property type="nucleotide sequence ID" value="NZ_FUYR01000001.1"/>
</dbReference>
<evidence type="ECO:0000313" key="1">
    <source>
        <dbReference type="EMBL" id="SKB38622.1"/>
    </source>
</evidence>
<dbReference type="AlphaFoldDB" id="A0A1T5AUC3"/>
<proteinExistence type="predicted"/>
<dbReference type="OrthoDB" id="1005072at2"/>
<dbReference type="STRING" id="572036.SAMN05661099_1041"/>
<dbReference type="Pfam" id="PF11013">
    <property type="entry name" value="DUF2851"/>
    <property type="match status" value="1"/>
</dbReference>
<sequence length="426" mass="49502">MAHHEDFLHYLWKFRLFDQKNLTTSLGEPIKILNVGSHNTHSGPDFQSSVVKIGDTLWAGNVEIHLRSSDWSRHKHQTDQAYDNVILHVVGKHDKDIVRTDGSLIPTLSLEELIPAKISDAYLSLVECMDWIPCGRQVGQVDTFHVRNWLYRVEIERLEQKSAAVEHLLMEFKGSWDDAFYIHLASNFGFKTNAMPFEMLARSLPRYLLDRYKDKPLQIEALIFGQAGFLMDRHTDAYPKLLRKEYEFLTKKHGLIMMDNFLWKYMRMRPVNFPTTRLAQFAGLVLSSSHLFSKILREKDVNRVIHMFQGLSVNEYWQDHYRFDVPSQRRFPLLGEHSLNNILINTVAVFLMAYGRQNSSQDHINRSILLLESLPPETNSIIARFKEIKLSPESAFFSQSLIQLKKAYCDEKKCLSCGIGMKLLNI</sequence>
<name>A0A1T5AUC3_9SPHI</name>
<organism evidence="1 2">
    <name type="scientific">Daejeonella lutea</name>
    <dbReference type="NCBI Taxonomy" id="572036"/>
    <lineage>
        <taxon>Bacteria</taxon>
        <taxon>Pseudomonadati</taxon>
        <taxon>Bacteroidota</taxon>
        <taxon>Sphingobacteriia</taxon>
        <taxon>Sphingobacteriales</taxon>
        <taxon>Sphingobacteriaceae</taxon>
        <taxon>Daejeonella</taxon>
    </lineage>
</organism>